<keyword evidence="2" id="KW-0349">Heme</keyword>
<comment type="similarity">
    <text evidence="1 2">Belongs to the cytochrome P450 family.</text>
</comment>
<reference evidence="3 4" key="1">
    <citation type="submission" date="2024-05" db="EMBL/GenBank/DDBJ databases">
        <authorList>
            <person name="Liu Q."/>
            <person name="Xin Y.-H."/>
        </authorList>
    </citation>
    <scope>NUCLEOTIDE SEQUENCE [LARGE SCALE GENOMIC DNA]</scope>
    <source>
        <strain evidence="3 4">CGMCC 1.10181</strain>
    </source>
</reference>
<keyword evidence="4" id="KW-1185">Reference proteome</keyword>
<gene>
    <name evidence="3" type="ORF">ABC974_03970</name>
</gene>
<keyword evidence="2" id="KW-0560">Oxidoreductase</keyword>
<dbReference type="Gene3D" id="1.10.630.10">
    <property type="entry name" value="Cytochrome P450"/>
    <property type="match status" value="1"/>
</dbReference>
<name>A0ABU9XYY9_9SPHN</name>
<dbReference type="PRINTS" id="PR00385">
    <property type="entry name" value="P450"/>
</dbReference>
<comment type="caution">
    <text evidence="3">The sequence shown here is derived from an EMBL/GenBank/DDBJ whole genome shotgun (WGS) entry which is preliminary data.</text>
</comment>
<sequence length="528" mass="57617">MEALADRDYFSDHVILKDPYAYFEAIRAKGPIYRIPGSGLVVVTGYEEILEVINNTRDFSSVLAPQGPAAPLPFTPEGSDITPQIEAHRTEFIGGDLLVSLDDRPHSLSRQLLNRLFTPSRLKANEAFITDYADQLVRDAVAKGGTELIKEIATPFVTLVVADLLGVPADDRQLFMDAIDAGPPPGSLDANDLIAQNQPLVIMGTYFAGYVADRRETPRDDILSELSNATYSDGTTPEMLEIVRLATFLFGAGQDTSAKLLGNAMRFIVDQPGLQQRLRADPVLIPAMLEEVLRLEGSTKMTARIARKDTRIGDLEVPAGTRVMLALAAANRDPRRWSDPEAFLLDRPKIKEHLAFGRGAHVCVGAPLARVEVRVIIEKFLEHTESIDLVEEKHGPPDDRSLDYEASFIIRGLSAMHLKLTPAPDFVGAATKPDAKEKRGLFGFLKKREAGPASPTQYSTLETKIGVLLADPAAKAVIDRHFPGVSADPRIGMGKGMTFRTVQKFAPDMFTTEALDAADVELAGLAPQ</sequence>
<evidence type="ECO:0000256" key="1">
    <source>
        <dbReference type="ARBA" id="ARBA00010617"/>
    </source>
</evidence>
<dbReference type="PRINTS" id="PR00359">
    <property type="entry name" value="BP450"/>
</dbReference>
<evidence type="ECO:0000313" key="4">
    <source>
        <dbReference type="Proteomes" id="UP001419910"/>
    </source>
</evidence>
<accession>A0ABU9XYY9</accession>
<dbReference type="Pfam" id="PF00067">
    <property type="entry name" value="p450"/>
    <property type="match status" value="1"/>
</dbReference>
<proteinExistence type="inferred from homology"/>
<dbReference type="PANTHER" id="PTHR46696">
    <property type="entry name" value="P450, PUTATIVE (EUROFUNG)-RELATED"/>
    <property type="match status" value="1"/>
</dbReference>
<dbReference type="InterPro" id="IPR017972">
    <property type="entry name" value="Cyt_P450_CS"/>
</dbReference>
<dbReference type="SUPFAM" id="SSF48264">
    <property type="entry name" value="Cytochrome P450"/>
    <property type="match status" value="1"/>
</dbReference>
<dbReference type="InterPro" id="IPR036396">
    <property type="entry name" value="Cyt_P450_sf"/>
</dbReference>
<keyword evidence="2" id="KW-0503">Monooxygenase</keyword>
<evidence type="ECO:0000256" key="2">
    <source>
        <dbReference type="RuleBase" id="RU000461"/>
    </source>
</evidence>
<evidence type="ECO:0000313" key="3">
    <source>
        <dbReference type="EMBL" id="MEN2788772.1"/>
    </source>
</evidence>
<organism evidence="3 4">
    <name type="scientific">Sphingomonas oligophenolica</name>
    <dbReference type="NCBI Taxonomy" id="301154"/>
    <lineage>
        <taxon>Bacteria</taxon>
        <taxon>Pseudomonadati</taxon>
        <taxon>Pseudomonadota</taxon>
        <taxon>Alphaproteobacteria</taxon>
        <taxon>Sphingomonadales</taxon>
        <taxon>Sphingomonadaceae</taxon>
        <taxon>Sphingomonas</taxon>
    </lineage>
</organism>
<protein>
    <submittedName>
        <fullName evidence="3">Cytochrome P450</fullName>
    </submittedName>
</protein>
<keyword evidence="2" id="KW-0479">Metal-binding</keyword>
<dbReference type="PANTHER" id="PTHR46696:SF4">
    <property type="entry name" value="BIOTIN BIOSYNTHESIS CYTOCHROME P450"/>
    <property type="match status" value="1"/>
</dbReference>
<dbReference type="EMBL" id="JBDIME010000002">
    <property type="protein sequence ID" value="MEN2788772.1"/>
    <property type="molecule type" value="Genomic_DNA"/>
</dbReference>
<dbReference type="PROSITE" id="PS00086">
    <property type="entry name" value="CYTOCHROME_P450"/>
    <property type="match status" value="1"/>
</dbReference>
<dbReference type="InterPro" id="IPR001128">
    <property type="entry name" value="Cyt_P450"/>
</dbReference>
<dbReference type="Proteomes" id="UP001419910">
    <property type="component" value="Unassembled WGS sequence"/>
</dbReference>
<keyword evidence="2" id="KW-0408">Iron</keyword>
<dbReference type="InterPro" id="IPR002397">
    <property type="entry name" value="Cyt_P450_B"/>
</dbReference>
<dbReference type="RefSeq" id="WP_343890783.1">
    <property type="nucleotide sequence ID" value="NZ_BAAAEH010000035.1"/>
</dbReference>